<dbReference type="RefSeq" id="WP_184326181.1">
    <property type="nucleotide sequence ID" value="NZ_JACHLZ010000001.1"/>
</dbReference>
<name>A0A841AI60_9MICO</name>
<feature type="transmembrane region" description="Helical" evidence="2">
    <location>
        <begin position="12"/>
        <end position="38"/>
    </location>
</feature>
<proteinExistence type="predicted"/>
<keyword evidence="2" id="KW-1133">Transmembrane helix</keyword>
<evidence type="ECO:0000313" key="3">
    <source>
        <dbReference type="EMBL" id="MBB5832942.1"/>
    </source>
</evidence>
<gene>
    <name evidence="3" type="ORF">HNR70_002755</name>
</gene>
<sequence length="231" mass="25099">MRTLFTAAGTVLGWIVLAPLWLAVMVVLLPIAAVFGAVEEVLAMVRREPRVRLPETGVVLIGGPEEETSREIVATAILSQCSSPVSRRVGEDGDITLTAQGAAQRRVVVRRVEELSEQDDEIGEELEVDIGPWTVNSPDGYDNGEGDVAVAMAATYLDRGLVCRVVGKRTVALLRWEGAGFEGAEVDEAGVWWRPEADGGGPFNQEWFRDLPGRPATEAERPRHLARDVTT</sequence>
<keyword evidence="4" id="KW-1185">Reference proteome</keyword>
<evidence type="ECO:0000256" key="2">
    <source>
        <dbReference type="SAM" id="Phobius"/>
    </source>
</evidence>
<protein>
    <submittedName>
        <fullName evidence="3">Uncharacterized protein</fullName>
    </submittedName>
</protein>
<reference evidence="3 4" key="1">
    <citation type="submission" date="2020-08" db="EMBL/GenBank/DDBJ databases">
        <title>Sequencing the genomes of 1000 actinobacteria strains.</title>
        <authorList>
            <person name="Klenk H.-P."/>
        </authorList>
    </citation>
    <scope>NUCLEOTIDE SEQUENCE [LARGE SCALE GENOMIC DNA]</scope>
    <source>
        <strain evidence="3 4">DSM 28796</strain>
    </source>
</reference>
<keyword evidence="2" id="KW-0472">Membrane</keyword>
<accession>A0A841AI60</accession>
<keyword evidence="2" id="KW-0812">Transmembrane</keyword>
<dbReference type="Proteomes" id="UP000588158">
    <property type="component" value="Unassembled WGS sequence"/>
</dbReference>
<feature type="region of interest" description="Disordered" evidence="1">
    <location>
        <begin position="212"/>
        <end position="231"/>
    </location>
</feature>
<evidence type="ECO:0000256" key="1">
    <source>
        <dbReference type="SAM" id="MobiDB-lite"/>
    </source>
</evidence>
<dbReference type="EMBL" id="JACHLZ010000001">
    <property type="protein sequence ID" value="MBB5832942.1"/>
    <property type="molecule type" value="Genomic_DNA"/>
</dbReference>
<comment type="caution">
    <text evidence="3">The sequence shown here is derived from an EMBL/GenBank/DDBJ whole genome shotgun (WGS) entry which is preliminary data.</text>
</comment>
<evidence type="ECO:0000313" key="4">
    <source>
        <dbReference type="Proteomes" id="UP000588158"/>
    </source>
</evidence>
<organism evidence="3 4">
    <name type="scientific">Brachybacterium aquaticum</name>
    <dbReference type="NCBI Taxonomy" id="1432564"/>
    <lineage>
        <taxon>Bacteria</taxon>
        <taxon>Bacillati</taxon>
        <taxon>Actinomycetota</taxon>
        <taxon>Actinomycetes</taxon>
        <taxon>Micrococcales</taxon>
        <taxon>Dermabacteraceae</taxon>
        <taxon>Brachybacterium</taxon>
    </lineage>
</organism>
<dbReference type="AlphaFoldDB" id="A0A841AI60"/>